<evidence type="ECO:0000256" key="2">
    <source>
        <dbReference type="ARBA" id="ARBA00007998"/>
    </source>
</evidence>
<feature type="transmembrane region" description="Helical" evidence="8">
    <location>
        <begin position="270"/>
        <end position="289"/>
    </location>
</feature>
<evidence type="ECO:0000256" key="6">
    <source>
        <dbReference type="ARBA" id="ARBA00022989"/>
    </source>
</evidence>
<dbReference type="Pfam" id="PF03845">
    <property type="entry name" value="Spore_permease"/>
    <property type="match status" value="1"/>
</dbReference>
<dbReference type="InterPro" id="IPR004761">
    <property type="entry name" value="Spore_GerAB"/>
</dbReference>
<gene>
    <name evidence="9" type="ORF">AN964_02650</name>
</gene>
<feature type="transmembrane region" description="Helical" evidence="8">
    <location>
        <begin position="216"/>
        <end position="238"/>
    </location>
</feature>
<keyword evidence="6 8" id="KW-1133">Transmembrane helix</keyword>
<proteinExistence type="inferred from homology"/>
<feature type="transmembrane region" description="Helical" evidence="8">
    <location>
        <begin position="304"/>
        <end position="321"/>
    </location>
</feature>
<evidence type="ECO:0000256" key="4">
    <source>
        <dbReference type="ARBA" id="ARBA00022544"/>
    </source>
</evidence>
<reference evidence="9 10" key="1">
    <citation type="submission" date="2015-09" db="EMBL/GenBank/DDBJ databases">
        <title>Genome sequencing project for genomic taxonomy and phylogenomics of Bacillus-like bacteria.</title>
        <authorList>
            <person name="Liu B."/>
            <person name="Wang J."/>
            <person name="Zhu Y."/>
            <person name="Liu G."/>
            <person name="Chen Q."/>
            <person name="Chen Z."/>
            <person name="Lan J."/>
            <person name="Che J."/>
            <person name="Ge C."/>
            <person name="Shi H."/>
            <person name="Pan Z."/>
            <person name="Liu X."/>
        </authorList>
    </citation>
    <scope>NUCLEOTIDE SEQUENCE [LARGE SCALE GENOMIC DNA]</scope>
    <source>
        <strain evidence="9 10">LMG 18435</strain>
    </source>
</reference>
<dbReference type="NCBIfam" id="TIGR00912">
    <property type="entry name" value="2A0309"/>
    <property type="match status" value="1"/>
</dbReference>
<keyword evidence="3" id="KW-0813">Transport</keyword>
<dbReference type="EMBL" id="LJJC01000004">
    <property type="protein sequence ID" value="KQL52542.1"/>
    <property type="molecule type" value="Genomic_DNA"/>
</dbReference>
<evidence type="ECO:0000313" key="9">
    <source>
        <dbReference type="EMBL" id="KQL52542.1"/>
    </source>
</evidence>
<evidence type="ECO:0000256" key="5">
    <source>
        <dbReference type="ARBA" id="ARBA00022692"/>
    </source>
</evidence>
<evidence type="ECO:0000313" key="10">
    <source>
        <dbReference type="Proteomes" id="UP000051888"/>
    </source>
</evidence>
<dbReference type="AlphaFoldDB" id="A0A0Q3TEQ7"/>
<evidence type="ECO:0000256" key="3">
    <source>
        <dbReference type="ARBA" id="ARBA00022448"/>
    </source>
</evidence>
<organism evidence="9 10">
    <name type="scientific">Heyndrickxia shackletonii</name>
    <dbReference type="NCBI Taxonomy" id="157838"/>
    <lineage>
        <taxon>Bacteria</taxon>
        <taxon>Bacillati</taxon>
        <taxon>Bacillota</taxon>
        <taxon>Bacilli</taxon>
        <taxon>Bacillales</taxon>
        <taxon>Bacillaceae</taxon>
        <taxon>Heyndrickxia</taxon>
    </lineage>
</organism>
<dbReference type="PATRIC" id="fig|157838.3.peg.584"/>
<keyword evidence="10" id="KW-1185">Reference proteome</keyword>
<feature type="transmembrane region" description="Helical" evidence="8">
    <location>
        <begin position="46"/>
        <end position="65"/>
    </location>
</feature>
<evidence type="ECO:0000256" key="1">
    <source>
        <dbReference type="ARBA" id="ARBA00004141"/>
    </source>
</evidence>
<dbReference type="STRING" id="157838.AN964_02650"/>
<evidence type="ECO:0000256" key="7">
    <source>
        <dbReference type="ARBA" id="ARBA00023136"/>
    </source>
</evidence>
<accession>A0A0Q3TEQ7</accession>
<dbReference type="RefSeq" id="WP_055738233.1">
    <property type="nucleotide sequence ID" value="NZ_JAAIWL010000029.1"/>
</dbReference>
<comment type="subcellular location">
    <subcellularLocation>
        <location evidence="1">Membrane</location>
        <topology evidence="1">Multi-pass membrane protein</topology>
    </subcellularLocation>
</comment>
<comment type="similarity">
    <text evidence="2">Belongs to the amino acid-polyamine-organocation (APC) superfamily. Spore germination protein (SGP) (TC 2.A.3.9) family.</text>
</comment>
<feature type="transmembrane region" description="Helical" evidence="8">
    <location>
        <begin position="77"/>
        <end position="97"/>
    </location>
</feature>
<comment type="caution">
    <text evidence="9">The sequence shown here is derived from an EMBL/GenBank/DDBJ whole genome shotgun (WGS) entry which is preliminary data.</text>
</comment>
<feature type="transmembrane region" description="Helical" evidence="8">
    <location>
        <begin position="187"/>
        <end position="204"/>
    </location>
</feature>
<dbReference type="GO" id="GO:0009847">
    <property type="term" value="P:spore germination"/>
    <property type="evidence" value="ECO:0007669"/>
    <property type="project" value="InterPro"/>
</dbReference>
<feature type="transmembrane region" description="Helical" evidence="8">
    <location>
        <begin position="147"/>
        <end position="167"/>
    </location>
</feature>
<feature type="transmembrane region" description="Helical" evidence="8">
    <location>
        <begin position="330"/>
        <end position="356"/>
    </location>
</feature>
<name>A0A0Q3TEQ7_9BACI</name>
<dbReference type="PANTHER" id="PTHR34975:SF2">
    <property type="entry name" value="SPORE GERMINATION PROTEIN A2"/>
    <property type="match status" value="1"/>
</dbReference>
<keyword evidence="7 8" id="KW-0472">Membrane</keyword>
<feature type="transmembrane region" description="Helical" evidence="8">
    <location>
        <begin position="117"/>
        <end position="135"/>
    </location>
</feature>
<evidence type="ECO:0000256" key="8">
    <source>
        <dbReference type="SAM" id="Phobius"/>
    </source>
</evidence>
<dbReference type="PANTHER" id="PTHR34975">
    <property type="entry name" value="SPORE GERMINATION PROTEIN A2"/>
    <property type="match status" value="1"/>
</dbReference>
<keyword evidence="5 8" id="KW-0812">Transmembrane</keyword>
<dbReference type="Proteomes" id="UP000051888">
    <property type="component" value="Unassembled WGS sequence"/>
</dbReference>
<keyword evidence="4" id="KW-0309">Germination</keyword>
<dbReference type="Gene3D" id="1.20.1740.10">
    <property type="entry name" value="Amino acid/polyamine transporter I"/>
    <property type="match status" value="1"/>
</dbReference>
<protein>
    <submittedName>
        <fullName evidence="9">Uncharacterized protein</fullName>
    </submittedName>
</protein>
<sequence length="365" mass="41392">MTKKIQISALQTGFVLYPTVLATGIINMPLLTGQVAKQDSWISPLWASLAGFIAIIIAYQLYKSFPEKTFIQYSEIVVGKFLGKIIGFVYLLFFLHFNGIVIKEYANFVWGTFLNETPMIIISVIIMVFSAYAVHGGLEVIARLGQFFFPFFCIPLFLFLFIMLIYMNPKNILPIMENGVMPSMKGGVVLTSWFCELFLISFFLPHLKNNSKGLKWGVYTGIAITVTLMFVNLVVIFVLGRFSYYALTPLLTVVRYVSIGEFFEHIEAGLLAVWILGTFVKITTLYYVVTKTAAQWLNLSDEKLLIFPLGFLQVLFSMWIAKSFQQLSSFFLSILPSYFITFFIVIPLIILLINVIKNKIVKAGS</sequence>
<dbReference type="GO" id="GO:0016020">
    <property type="term" value="C:membrane"/>
    <property type="evidence" value="ECO:0007669"/>
    <property type="project" value="UniProtKB-SubCell"/>
</dbReference>
<dbReference type="OrthoDB" id="2078716at2"/>